<dbReference type="EMBL" id="BARU01035251">
    <property type="protein sequence ID" value="GAH72907.1"/>
    <property type="molecule type" value="Genomic_DNA"/>
</dbReference>
<proteinExistence type="predicted"/>
<evidence type="ECO:0000313" key="1">
    <source>
        <dbReference type="EMBL" id="GAH72907.1"/>
    </source>
</evidence>
<sequence>MAKVKRIDIYDFKVTIDENEFDEVKFLAKAKDISIEMAICWLLDYGITFLIEDYKE</sequence>
<comment type="caution">
    <text evidence="1">The sequence shown here is derived from an EMBL/GenBank/DDBJ whole genome shotgun (WGS) entry which is preliminary data.</text>
</comment>
<protein>
    <submittedName>
        <fullName evidence="1">Uncharacterized protein</fullName>
    </submittedName>
</protein>
<reference evidence="1" key="1">
    <citation type="journal article" date="2014" name="Front. Microbiol.">
        <title>High frequency of phylogenetically diverse reductive dehalogenase-homologous genes in deep subseafloor sedimentary metagenomes.</title>
        <authorList>
            <person name="Kawai M."/>
            <person name="Futagami T."/>
            <person name="Toyoda A."/>
            <person name="Takaki Y."/>
            <person name="Nishi S."/>
            <person name="Hori S."/>
            <person name="Arai W."/>
            <person name="Tsubouchi T."/>
            <person name="Morono Y."/>
            <person name="Uchiyama I."/>
            <person name="Ito T."/>
            <person name="Fujiyama A."/>
            <person name="Inagaki F."/>
            <person name="Takami H."/>
        </authorList>
    </citation>
    <scope>NUCLEOTIDE SEQUENCE</scope>
    <source>
        <strain evidence="1">Expedition CK06-06</strain>
    </source>
</reference>
<accession>X1HTV0</accession>
<gene>
    <name evidence="1" type="ORF">S03H2_55205</name>
</gene>
<name>X1HTV0_9ZZZZ</name>
<dbReference type="AlphaFoldDB" id="X1HTV0"/>
<organism evidence="1">
    <name type="scientific">marine sediment metagenome</name>
    <dbReference type="NCBI Taxonomy" id="412755"/>
    <lineage>
        <taxon>unclassified sequences</taxon>
        <taxon>metagenomes</taxon>
        <taxon>ecological metagenomes</taxon>
    </lineage>
</organism>